<name>A0A1H6S561_9DEIO</name>
<dbReference type="RefSeq" id="WP_143068279.1">
    <property type="nucleotide sequence ID" value="NZ_FNZA01000001.1"/>
</dbReference>
<evidence type="ECO:0000256" key="1">
    <source>
        <dbReference type="SAM" id="MobiDB-lite"/>
    </source>
</evidence>
<dbReference type="STRING" id="856736.SAMN04488058_101183"/>
<dbReference type="OrthoDB" id="67917at2"/>
<reference evidence="4" key="1">
    <citation type="submission" date="2016-10" db="EMBL/GenBank/DDBJ databases">
        <authorList>
            <person name="Varghese N."/>
            <person name="Submissions S."/>
        </authorList>
    </citation>
    <scope>NUCLEOTIDE SEQUENCE [LARGE SCALE GENOMIC DNA]</scope>
    <source>
        <strain evidence="4">CGMCC 1.10218</strain>
    </source>
</reference>
<feature type="chain" id="PRO_5011691424" description="FlgD Ig-like domain-containing protein" evidence="2">
    <location>
        <begin position="21"/>
        <end position="273"/>
    </location>
</feature>
<feature type="signal peptide" evidence="2">
    <location>
        <begin position="1"/>
        <end position="20"/>
    </location>
</feature>
<organism evidence="3 4">
    <name type="scientific">Deinococcus reticulitermitis</name>
    <dbReference type="NCBI Taxonomy" id="856736"/>
    <lineage>
        <taxon>Bacteria</taxon>
        <taxon>Thermotogati</taxon>
        <taxon>Deinococcota</taxon>
        <taxon>Deinococci</taxon>
        <taxon>Deinococcales</taxon>
        <taxon>Deinococcaceae</taxon>
        <taxon>Deinococcus</taxon>
    </lineage>
</organism>
<accession>A0A1H6S561</accession>
<evidence type="ECO:0000313" key="4">
    <source>
        <dbReference type="Proteomes" id="UP000199223"/>
    </source>
</evidence>
<evidence type="ECO:0008006" key="5">
    <source>
        <dbReference type="Google" id="ProtNLM"/>
    </source>
</evidence>
<evidence type="ECO:0000256" key="2">
    <source>
        <dbReference type="SAM" id="SignalP"/>
    </source>
</evidence>
<dbReference type="AlphaFoldDB" id="A0A1H6S561"/>
<evidence type="ECO:0000313" key="3">
    <source>
        <dbReference type="EMBL" id="SEI63039.1"/>
    </source>
</evidence>
<sequence>MKRTLLLLALLTGGAQTAFAQSTVAQSTAAQGTPPASTTASQVYPSGYTFRQMLDALGALRGVELRGVGFDPRGYLNVNVTSDAQRDLALQRVTAAGLPVGVLAFDGVPYSGPGVGTGTTGTSTGTVTTTPNTPAPSTPSTLPTAGTPLTQPHAAQLSGPRTVRAGEANTWSFTLTNRGTSAIRLEHGACDVRFEALNAAGVVVRPDPKNTLCTLQIVVTDVAPGQTAEVQKIRWEGKDGAGQNVPAGEYTIRAVFSGAGTLIRAEEFKVTVQ</sequence>
<proteinExistence type="predicted"/>
<keyword evidence="4" id="KW-1185">Reference proteome</keyword>
<feature type="compositionally biased region" description="Low complexity" evidence="1">
    <location>
        <begin position="120"/>
        <end position="132"/>
    </location>
</feature>
<feature type="region of interest" description="Disordered" evidence="1">
    <location>
        <begin position="116"/>
        <end position="155"/>
    </location>
</feature>
<dbReference type="Gene3D" id="2.60.40.4070">
    <property type="match status" value="1"/>
</dbReference>
<protein>
    <recommendedName>
        <fullName evidence="5">FlgD Ig-like domain-containing protein</fullName>
    </recommendedName>
</protein>
<keyword evidence="2" id="KW-0732">Signal</keyword>
<dbReference type="Proteomes" id="UP000199223">
    <property type="component" value="Unassembled WGS sequence"/>
</dbReference>
<dbReference type="EMBL" id="FNZA01000001">
    <property type="protein sequence ID" value="SEI63039.1"/>
    <property type="molecule type" value="Genomic_DNA"/>
</dbReference>
<gene>
    <name evidence="3" type="ORF">SAMN04488058_101183</name>
</gene>
<feature type="compositionally biased region" description="Low complexity" evidence="1">
    <location>
        <begin position="138"/>
        <end position="150"/>
    </location>
</feature>